<name>A0A6P6RV55_9EIME</name>
<dbReference type="AlphaFoldDB" id="A0A6P6RV55"/>
<dbReference type="RefSeq" id="XP_026191384.1">
    <property type="nucleotide sequence ID" value="XM_026335599.1"/>
</dbReference>
<proteinExistence type="predicted"/>
<feature type="transmembrane region" description="Helical" evidence="1">
    <location>
        <begin position="74"/>
        <end position="95"/>
    </location>
</feature>
<sequence length="861" mass="95640">MGAQEGEGRGHLLAAKENGMATMQVEWAEGAKSFATDTAGKPAFTLKTAHQEKTYEMFRKHDGSIDMDSRHIGLFHILLFVLISVIAATYANVYVSFAIYKNQVSLAEEEVYTELLGMRNVTVTIQRLEMLSHSTREYEAKALYHPNMLVPAYHRQVMAALFQINSRIIMGLEHIRSYDQSIRVATSCLYSTSKATNDCPLADVAEHLRVVDPNQEKALLNALMTVKLPLSEALDQNVLDLYPASWTAVTQPSQFVHALIEQGRFNDVISYSEKYVGELEKIIQALRVKVLWEPLIASAAVFGAVSFSILVLFAILTGIKSKRIYDASSVCQSAVFSSGKSLQTKMVDLSVFFMAFFEHLLLHNVHALNGLAALLLASDRLTAYHHKLLKLEEKALVDILTTCVNLIIYIETEVLGNDEEGVALDLRSAVEKSVELFRPKAAANKIPISCTFANGCPSMAFIDQDKLMTTLTRTLAYVIDHSAEKGRGIDVYVNANASHHKGSKDRGETASPVLQLYDVRFEDDPDCPVLAVFLGDFVKSSANPSDRFSRSMAPREIFGKLALHCADGNKGVKFAFVSAKHQKQLEEDAQQSSGPSPVCDNMRASTLLDNVSYRQLEMPLKTSDVIDVIVTAMEERMQQREERARAKSKLKVSYMMDVRKDSGESSLTSMDEEQVQQAQERLRSASFSRATSRARSTTGVMTPTLEASKGRGSRVTQAVNQVPAKFDPTLEDPSESGSSSTFVLLEEVEDEFLSEALGAREAIPESLREDANYALGVFNDIGFNKPIHELVSALLERASERPLASSRRFAGLMDVSIELANYYREMPGQRLLHKAMEDQRRETIAELTLKYTYTQNSTPLP</sequence>
<evidence type="ECO:0000313" key="2">
    <source>
        <dbReference type="Proteomes" id="UP000515125"/>
    </source>
</evidence>
<protein>
    <submittedName>
        <fullName evidence="3">Uncharacterized protein LOC34619867</fullName>
    </submittedName>
</protein>
<dbReference type="Proteomes" id="UP000515125">
    <property type="component" value="Unplaced"/>
</dbReference>
<keyword evidence="2" id="KW-1185">Reference proteome</keyword>
<gene>
    <name evidence="3" type="primary">LOC34619867</name>
</gene>
<dbReference type="GeneID" id="34619867"/>
<keyword evidence="1" id="KW-0812">Transmembrane</keyword>
<feature type="transmembrane region" description="Helical" evidence="1">
    <location>
        <begin position="295"/>
        <end position="319"/>
    </location>
</feature>
<keyword evidence="1" id="KW-1133">Transmembrane helix</keyword>
<dbReference type="OrthoDB" id="329362at2759"/>
<evidence type="ECO:0000256" key="1">
    <source>
        <dbReference type="SAM" id="Phobius"/>
    </source>
</evidence>
<accession>A0A6P6RV55</accession>
<keyword evidence="1" id="KW-0472">Membrane</keyword>
<evidence type="ECO:0000313" key="3">
    <source>
        <dbReference type="RefSeq" id="XP_026191384.1"/>
    </source>
</evidence>
<organism evidence="2 3">
    <name type="scientific">Cyclospora cayetanensis</name>
    <dbReference type="NCBI Taxonomy" id="88456"/>
    <lineage>
        <taxon>Eukaryota</taxon>
        <taxon>Sar</taxon>
        <taxon>Alveolata</taxon>
        <taxon>Apicomplexa</taxon>
        <taxon>Conoidasida</taxon>
        <taxon>Coccidia</taxon>
        <taxon>Eucoccidiorida</taxon>
        <taxon>Eimeriorina</taxon>
        <taxon>Eimeriidae</taxon>
        <taxon>Cyclospora</taxon>
    </lineage>
</organism>
<reference evidence="3" key="1">
    <citation type="submission" date="2025-08" db="UniProtKB">
        <authorList>
            <consortium name="RefSeq"/>
        </authorList>
    </citation>
    <scope>IDENTIFICATION</scope>
</reference>